<accession>A0ABW8XPS9</accession>
<dbReference type="EMBL" id="JBFPMW010000026">
    <property type="protein sequence ID" value="MFL9823170.1"/>
    <property type="molecule type" value="Genomic_DNA"/>
</dbReference>
<dbReference type="RefSeq" id="WP_038083152.1">
    <property type="nucleotide sequence ID" value="NZ_JBFPMW010000026.1"/>
</dbReference>
<proteinExistence type="predicted"/>
<keyword evidence="2" id="KW-1185">Reference proteome</keyword>
<organism evidence="1 2">
    <name type="scientific">Tolypothrix campylonemoides VB511288_2</name>
    <dbReference type="NCBI Taxonomy" id="3232311"/>
    <lineage>
        <taxon>Bacteria</taxon>
        <taxon>Bacillati</taxon>
        <taxon>Cyanobacteriota</taxon>
        <taxon>Cyanophyceae</taxon>
        <taxon>Nostocales</taxon>
        <taxon>Tolypothrichaceae</taxon>
        <taxon>Tolypothrix</taxon>
    </lineage>
</organism>
<evidence type="ECO:0000313" key="1">
    <source>
        <dbReference type="EMBL" id="MFL9823170.1"/>
    </source>
</evidence>
<protein>
    <recommendedName>
        <fullName evidence="3">Immunity protein 30 domain-containing protein</fullName>
    </recommendedName>
</protein>
<sequence>MTHDKKITELVTLIDQIKTEFPDKPFVLAESFMNEFNRLNSFPRRETIYFDLKLIEKLGNLEDFSYEIILNVINSQEKSSDKAALDEIKNCNARYSDDYDFRRAVLLILKNTSSNYDEILTTTLQVLVTVAETCLGDLQLKLKQASDPFYRYFGV</sequence>
<evidence type="ECO:0000313" key="2">
    <source>
        <dbReference type="Proteomes" id="UP001629223"/>
    </source>
</evidence>
<gene>
    <name evidence="1" type="ORF">AB0756_39700</name>
</gene>
<evidence type="ECO:0008006" key="3">
    <source>
        <dbReference type="Google" id="ProtNLM"/>
    </source>
</evidence>
<dbReference type="Proteomes" id="UP001629223">
    <property type="component" value="Unassembled WGS sequence"/>
</dbReference>
<reference evidence="1 2" key="1">
    <citation type="submission" date="2024-07" db="EMBL/GenBank/DDBJ databases">
        <authorList>
            <person name="Tripathy S."/>
        </authorList>
    </citation>
    <scope>NUCLEOTIDE SEQUENCE [LARGE SCALE GENOMIC DNA]</scope>
    <source>
        <strain evidence="1 2">VB511288_2</strain>
    </source>
</reference>
<comment type="caution">
    <text evidence="1">The sequence shown here is derived from an EMBL/GenBank/DDBJ whole genome shotgun (WGS) entry which is preliminary data.</text>
</comment>
<name>A0ABW8XPS9_9CYAN</name>